<comment type="caution">
    <text evidence="1">The sequence shown here is derived from an EMBL/GenBank/DDBJ whole genome shotgun (WGS) entry which is preliminary data.</text>
</comment>
<dbReference type="STRING" id="161355.PS9374_04647"/>
<evidence type="ECO:0000313" key="2">
    <source>
        <dbReference type="Proteomes" id="UP000077701"/>
    </source>
</evidence>
<dbReference type="AlphaFoldDB" id="A0A171DJH2"/>
<protein>
    <submittedName>
        <fullName evidence="1">Uncharacterized protein</fullName>
    </submittedName>
</protein>
<accession>A0A171DJH2</accession>
<evidence type="ECO:0000313" key="1">
    <source>
        <dbReference type="EMBL" id="GAT68982.1"/>
    </source>
</evidence>
<name>A0A171DJH2_9ACTN</name>
<reference evidence="1 2" key="1">
    <citation type="journal article" date="2016" name="Genome Announc.">
        <title>Draft Genome Sequence of Planomonospora sphaerica JCM9374, a Rare Actinomycete.</title>
        <authorList>
            <person name="Dohra H."/>
            <person name="Suzuki T."/>
            <person name="Inoue Y."/>
            <person name="Kodani S."/>
        </authorList>
    </citation>
    <scope>NUCLEOTIDE SEQUENCE [LARGE SCALE GENOMIC DNA]</scope>
    <source>
        <strain evidence="1 2">JCM 9374</strain>
    </source>
</reference>
<gene>
    <name evidence="1" type="ORF">PS9374_04647</name>
</gene>
<dbReference type="EMBL" id="BDCX01000011">
    <property type="protein sequence ID" value="GAT68982.1"/>
    <property type="molecule type" value="Genomic_DNA"/>
</dbReference>
<sequence>MAARADQDLRPGRPHIQVTSLLSGRRTVLSPVLDPREARRWAAVLTILNPDRPIAELTAVLLEVADLAESGDKR</sequence>
<proteinExistence type="predicted"/>
<organism evidence="1 2">
    <name type="scientific">Planomonospora sphaerica</name>
    <dbReference type="NCBI Taxonomy" id="161355"/>
    <lineage>
        <taxon>Bacteria</taxon>
        <taxon>Bacillati</taxon>
        <taxon>Actinomycetota</taxon>
        <taxon>Actinomycetes</taxon>
        <taxon>Streptosporangiales</taxon>
        <taxon>Streptosporangiaceae</taxon>
        <taxon>Planomonospora</taxon>
    </lineage>
</organism>
<keyword evidence="2" id="KW-1185">Reference proteome</keyword>
<dbReference type="Proteomes" id="UP000077701">
    <property type="component" value="Unassembled WGS sequence"/>
</dbReference>
<reference evidence="2" key="2">
    <citation type="submission" date="2016-04" db="EMBL/GenBank/DDBJ databases">
        <title>Planomonospora sphaerica JCM9374 whole genome shotgun sequence.</title>
        <authorList>
            <person name="Suzuki T."/>
            <person name="Dohra H."/>
            <person name="Kodani S."/>
        </authorList>
    </citation>
    <scope>NUCLEOTIDE SEQUENCE [LARGE SCALE GENOMIC DNA]</scope>
    <source>
        <strain evidence="2">JCM 9374</strain>
    </source>
</reference>